<sequence>MPVTQFAKHVANIFLQDLDVPISAMPFLAADAAVKIIFPDLKFVMKILVDFLFSNRKMEFGFNPTPYRVVIEAVGGSDTFVDMVYNTIDPMIRALQGKVLTVDMLHNIRLKQAMAPRTWYEPNGGYLDFVTYIQSSEYWRPYVGQSNQPIERIPQHIRAIHNGSENSVHYYIIKQGNGSRRANFIRLWPIPFPPNTDKAVKMVFENFLEKIMCRAFQSLPAKTLELFFGPCPQGQYSGMGLNIVTPLLQGKELGPQIRHRLIQSLEDSSDPEIHNWPKIRNGLDYKTDRQSVKERLPYRKHMSVKDYYAALYQAIESNANLKESLLIQLDDNSWGTFEGELLDIDSWFQSISAKIRQQEPTCQAGFIAPVGTIEASVGIILDLTPLREYNVQDRTVSLPWGLRESGFNELNSIIWMYNLQKYVHIPGSFQVAPPRPIDRETLRTATRQLILGSRLRVIIICGDSAQEAALPDNAPLKKVTLSLAEMEHDAWIEISQHKITRIFIRAPAPLSELWTKYGKEAFQLTNVFRFVSAITDLTIFPSFYESALCVSLIARKWDDENNSRIPKAEPTDLEPLLRVWLAAKGFSYESDLRRLAEAAGGSLRYGILVLSLILPRRKILHQAKRLPDSKIRRRGATDPEVLFKVKSLLKELSPQNEGVDASNDEIQECECDVDEIVCDDTFKIPTEEESASNTSQDLECILSADTSQKEALIQPFTNRLTLVLGHRYDGRWEPRYKSWTAFIRHGSISVKMEEEPKNGCWVQAELSPIGTRHPQVWAKATKDQDPGSRLAFRVSTRSADGHETSVIYPTINTIRGCFRANTLVDELNGDDYLQICQRPRRFVYIDPRNKSLLNSYPILQAFINGAYIDDKGMVDPRRKRARPPSNPVVDEKPVRKKSKLE</sequence>
<organism evidence="2 3">
    <name type="scientific">Aspergillus caelatus</name>
    <dbReference type="NCBI Taxonomy" id="61420"/>
    <lineage>
        <taxon>Eukaryota</taxon>
        <taxon>Fungi</taxon>
        <taxon>Dikarya</taxon>
        <taxon>Ascomycota</taxon>
        <taxon>Pezizomycotina</taxon>
        <taxon>Eurotiomycetes</taxon>
        <taxon>Eurotiomycetidae</taxon>
        <taxon>Eurotiales</taxon>
        <taxon>Aspergillaceae</taxon>
        <taxon>Aspergillus</taxon>
        <taxon>Aspergillus subgen. Circumdati</taxon>
    </lineage>
</organism>
<dbReference type="RefSeq" id="XP_031925882.1">
    <property type="nucleotide sequence ID" value="XM_032070617.1"/>
</dbReference>
<reference evidence="2 3" key="1">
    <citation type="submission" date="2019-04" db="EMBL/GenBank/DDBJ databases">
        <title>Friends and foes A comparative genomics studyof 23 Aspergillus species from section Flavi.</title>
        <authorList>
            <consortium name="DOE Joint Genome Institute"/>
            <person name="Kjaerbolling I."/>
            <person name="Vesth T."/>
            <person name="Frisvad J.C."/>
            <person name="Nybo J.L."/>
            <person name="Theobald S."/>
            <person name="Kildgaard S."/>
            <person name="Isbrandt T."/>
            <person name="Kuo A."/>
            <person name="Sato A."/>
            <person name="Lyhne E.K."/>
            <person name="Kogle M.E."/>
            <person name="Wiebenga A."/>
            <person name="Kun R.S."/>
            <person name="Lubbers R.J."/>
            <person name="Makela M.R."/>
            <person name="Barry K."/>
            <person name="Chovatia M."/>
            <person name="Clum A."/>
            <person name="Daum C."/>
            <person name="Haridas S."/>
            <person name="He G."/>
            <person name="LaButti K."/>
            <person name="Lipzen A."/>
            <person name="Mondo S."/>
            <person name="Riley R."/>
            <person name="Salamov A."/>
            <person name="Simmons B.A."/>
            <person name="Magnuson J.K."/>
            <person name="Henrissat B."/>
            <person name="Mortensen U.H."/>
            <person name="Larsen T.O."/>
            <person name="Devries R.P."/>
            <person name="Grigoriev I.V."/>
            <person name="Machida M."/>
            <person name="Baker S.E."/>
            <person name="Andersen M.R."/>
        </authorList>
    </citation>
    <scope>NUCLEOTIDE SEQUENCE [LARGE SCALE GENOMIC DNA]</scope>
    <source>
        <strain evidence="2 3">CBS 763.97</strain>
    </source>
</reference>
<accession>A0A5N6ZYX6</accession>
<feature type="compositionally biased region" description="Basic and acidic residues" evidence="1">
    <location>
        <begin position="889"/>
        <end position="901"/>
    </location>
</feature>
<gene>
    <name evidence="2" type="ORF">BDV27DRAFT_146676</name>
</gene>
<dbReference type="Proteomes" id="UP000326268">
    <property type="component" value="Unassembled WGS sequence"/>
</dbReference>
<dbReference type="EMBL" id="ML737693">
    <property type="protein sequence ID" value="KAE8362801.1"/>
    <property type="molecule type" value="Genomic_DNA"/>
</dbReference>
<proteinExistence type="predicted"/>
<evidence type="ECO:0000313" key="3">
    <source>
        <dbReference type="Proteomes" id="UP000326268"/>
    </source>
</evidence>
<feature type="region of interest" description="Disordered" evidence="1">
    <location>
        <begin position="874"/>
        <end position="901"/>
    </location>
</feature>
<evidence type="ECO:0000256" key="1">
    <source>
        <dbReference type="SAM" id="MobiDB-lite"/>
    </source>
</evidence>
<protein>
    <submittedName>
        <fullName evidence="2">Uncharacterized protein</fullName>
    </submittedName>
</protein>
<name>A0A5N6ZYX6_9EURO</name>
<keyword evidence="3" id="KW-1185">Reference proteome</keyword>
<dbReference type="OrthoDB" id="4481344at2759"/>
<dbReference type="AlphaFoldDB" id="A0A5N6ZYX6"/>
<evidence type="ECO:0000313" key="2">
    <source>
        <dbReference type="EMBL" id="KAE8362801.1"/>
    </source>
</evidence>
<dbReference type="GeneID" id="43655063"/>